<proteinExistence type="predicted"/>
<reference evidence="1" key="1">
    <citation type="submission" date="2018-05" db="EMBL/GenBank/DDBJ databases">
        <authorList>
            <person name="Lanie J.A."/>
            <person name="Ng W.-L."/>
            <person name="Kazmierczak K.M."/>
            <person name="Andrzejewski T.M."/>
            <person name="Davidsen T.M."/>
            <person name="Wayne K.J."/>
            <person name="Tettelin H."/>
            <person name="Glass J.I."/>
            <person name="Rusch D."/>
            <person name="Podicherti R."/>
            <person name="Tsui H.-C.T."/>
            <person name="Winkler M.E."/>
        </authorList>
    </citation>
    <scope>NUCLEOTIDE SEQUENCE</scope>
</reference>
<sequence length="54" mass="6233">VFTLGDVWPRFGLGIGGRTDLFSEPALQRWMKQVQRLICHQTGPVIWLVRCGHR</sequence>
<evidence type="ECO:0000313" key="1">
    <source>
        <dbReference type="EMBL" id="SVC40170.1"/>
    </source>
</evidence>
<dbReference type="AlphaFoldDB" id="A0A382LU66"/>
<dbReference type="EMBL" id="UINC01089243">
    <property type="protein sequence ID" value="SVC40170.1"/>
    <property type="molecule type" value="Genomic_DNA"/>
</dbReference>
<protein>
    <submittedName>
        <fullName evidence="1">Uncharacterized protein</fullName>
    </submittedName>
</protein>
<name>A0A382LU66_9ZZZZ</name>
<feature type="non-terminal residue" evidence="1">
    <location>
        <position position="1"/>
    </location>
</feature>
<accession>A0A382LU66</accession>
<gene>
    <name evidence="1" type="ORF">METZ01_LOCUS293024</name>
</gene>
<organism evidence="1">
    <name type="scientific">marine metagenome</name>
    <dbReference type="NCBI Taxonomy" id="408172"/>
    <lineage>
        <taxon>unclassified sequences</taxon>
        <taxon>metagenomes</taxon>
        <taxon>ecological metagenomes</taxon>
    </lineage>
</organism>